<dbReference type="GO" id="GO:0043565">
    <property type="term" value="F:sequence-specific DNA binding"/>
    <property type="evidence" value="ECO:0007669"/>
    <property type="project" value="TreeGrafter"/>
</dbReference>
<reference evidence="6 7" key="1">
    <citation type="submission" date="2019-03" db="EMBL/GenBank/DDBJ databases">
        <title>Ramlibacter henchirensis DSM 14656, whole genome shotgun sequence.</title>
        <authorList>
            <person name="Zhang X."/>
            <person name="Feng G."/>
            <person name="Zhu H."/>
        </authorList>
    </citation>
    <scope>NUCLEOTIDE SEQUENCE [LARGE SCALE GENOMIC DNA]</scope>
    <source>
        <strain evidence="6 7">DSM 14656</strain>
    </source>
</reference>
<dbReference type="AlphaFoldDB" id="A0A4Z0C3P1"/>
<comment type="caution">
    <text evidence="6">The sequence shown here is derived from an EMBL/GenBank/DDBJ whole genome shotgun (WGS) entry which is preliminary data.</text>
</comment>
<evidence type="ECO:0000259" key="5">
    <source>
        <dbReference type="PROSITE" id="PS50931"/>
    </source>
</evidence>
<accession>A0A4Z0C3P1</accession>
<dbReference type="GO" id="GO:0006351">
    <property type="term" value="P:DNA-templated transcription"/>
    <property type="evidence" value="ECO:0007669"/>
    <property type="project" value="TreeGrafter"/>
</dbReference>
<keyword evidence="4" id="KW-0804">Transcription</keyword>
<keyword evidence="2" id="KW-0805">Transcription regulation</keyword>
<dbReference type="EMBL" id="SMLM01000001">
    <property type="protein sequence ID" value="TFZ06196.1"/>
    <property type="molecule type" value="Genomic_DNA"/>
</dbReference>
<evidence type="ECO:0000256" key="1">
    <source>
        <dbReference type="ARBA" id="ARBA00009437"/>
    </source>
</evidence>
<dbReference type="CDD" id="cd08432">
    <property type="entry name" value="PBP2_GcdR_TrpI_HvrB_AmpR_like"/>
    <property type="match status" value="1"/>
</dbReference>
<evidence type="ECO:0000313" key="6">
    <source>
        <dbReference type="EMBL" id="TFZ06196.1"/>
    </source>
</evidence>
<dbReference type="InterPro" id="IPR058163">
    <property type="entry name" value="LysR-type_TF_proteobact-type"/>
</dbReference>
<gene>
    <name evidence="6" type="ORF">EZ313_06005</name>
</gene>
<proteinExistence type="inferred from homology"/>
<dbReference type="FunFam" id="1.10.10.10:FF:000001">
    <property type="entry name" value="LysR family transcriptional regulator"/>
    <property type="match status" value="1"/>
</dbReference>
<dbReference type="InterPro" id="IPR000847">
    <property type="entry name" value="LysR_HTH_N"/>
</dbReference>
<dbReference type="InterPro" id="IPR036388">
    <property type="entry name" value="WH-like_DNA-bd_sf"/>
</dbReference>
<dbReference type="RefSeq" id="WP_135262283.1">
    <property type="nucleotide sequence ID" value="NZ_SMLM01000001.1"/>
</dbReference>
<evidence type="ECO:0000256" key="2">
    <source>
        <dbReference type="ARBA" id="ARBA00023015"/>
    </source>
</evidence>
<comment type="similarity">
    <text evidence="1">Belongs to the LysR transcriptional regulatory family.</text>
</comment>
<evidence type="ECO:0000313" key="7">
    <source>
        <dbReference type="Proteomes" id="UP000298180"/>
    </source>
</evidence>
<dbReference type="SUPFAM" id="SSF46785">
    <property type="entry name" value="Winged helix' DNA-binding domain"/>
    <property type="match status" value="1"/>
</dbReference>
<evidence type="ECO:0000256" key="4">
    <source>
        <dbReference type="ARBA" id="ARBA00023163"/>
    </source>
</evidence>
<dbReference type="Pfam" id="PF00126">
    <property type="entry name" value="HTH_1"/>
    <property type="match status" value="1"/>
</dbReference>
<protein>
    <submittedName>
        <fullName evidence="6">LysR family transcriptional regulator</fullName>
    </submittedName>
</protein>
<dbReference type="GO" id="GO:0003700">
    <property type="term" value="F:DNA-binding transcription factor activity"/>
    <property type="evidence" value="ECO:0007669"/>
    <property type="project" value="InterPro"/>
</dbReference>
<keyword evidence="3" id="KW-0238">DNA-binding</keyword>
<evidence type="ECO:0000256" key="3">
    <source>
        <dbReference type="ARBA" id="ARBA00023125"/>
    </source>
</evidence>
<dbReference type="Pfam" id="PF03466">
    <property type="entry name" value="LysR_substrate"/>
    <property type="match status" value="1"/>
</dbReference>
<keyword evidence="7" id="KW-1185">Reference proteome</keyword>
<sequence>MQVANVKAPAPGPRAEPRSRQLRLDLLHTFEAAARHLSFTRAGEELALSQPAVTRQVQQLEQSLGTPLFERRHRSLALTDAGRVMQRAVNDSLERLRDAAARVRAASPSRQVAITCTPGFASFWLIPRLSRFTAAHPEVDVRISATLNIVDLDRGNVDLAVRFVPIAAGRGPRLFEEAVQPMCAPSLLRDRKRPLKTPADLRHHTLLALDLKDAPLTVDWEPWLQLMGMEDVHMAHTMRFSVYVDAVAAAVAGHGIVIGRLPLLADMVREGKLVAPFRTPAASQRGYFITQAPQAARNPDAQAFIAWLQAEAAASATHPDERRT</sequence>
<dbReference type="PROSITE" id="PS50931">
    <property type="entry name" value="HTH_LYSR"/>
    <property type="match status" value="1"/>
</dbReference>
<feature type="domain" description="HTH lysR-type" evidence="5">
    <location>
        <begin position="22"/>
        <end position="79"/>
    </location>
</feature>
<dbReference type="SUPFAM" id="SSF53850">
    <property type="entry name" value="Periplasmic binding protein-like II"/>
    <property type="match status" value="1"/>
</dbReference>
<organism evidence="6 7">
    <name type="scientific">Ramlibacter henchirensis</name>
    <dbReference type="NCBI Taxonomy" id="204072"/>
    <lineage>
        <taxon>Bacteria</taxon>
        <taxon>Pseudomonadati</taxon>
        <taxon>Pseudomonadota</taxon>
        <taxon>Betaproteobacteria</taxon>
        <taxon>Burkholderiales</taxon>
        <taxon>Comamonadaceae</taxon>
        <taxon>Ramlibacter</taxon>
    </lineage>
</organism>
<name>A0A4Z0C3P1_9BURK</name>
<dbReference type="Gene3D" id="1.10.10.10">
    <property type="entry name" value="Winged helix-like DNA-binding domain superfamily/Winged helix DNA-binding domain"/>
    <property type="match status" value="1"/>
</dbReference>
<dbReference type="InterPro" id="IPR036390">
    <property type="entry name" value="WH_DNA-bd_sf"/>
</dbReference>
<dbReference type="Gene3D" id="3.40.190.10">
    <property type="entry name" value="Periplasmic binding protein-like II"/>
    <property type="match status" value="2"/>
</dbReference>
<dbReference type="Proteomes" id="UP000298180">
    <property type="component" value="Unassembled WGS sequence"/>
</dbReference>
<dbReference type="PANTHER" id="PTHR30537:SF26">
    <property type="entry name" value="GLYCINE CLEAVAGE SYSTEM TRANSCRIPTIONAL ACTIVATOR"/>
    <property type="match status" value="1"/>
</dbReference>
<dbReference type="InterPro" id="IPR005119">
    <property type="entry name" value="LysR_subst-bd"/>
</dbReference>
<dbReference type="PANTHER" id="PTHR30537">
    <property type="entry name" value="HTH-TYPE TRANSCRIPTIONAL REGULATOR"/>
    <property type="match status" value="1"/>
</dbReference>
<dbReference type="PRINTS" id="PR00039">
    <property type="entry name" value="HTHLYSR"/>
</dbReference>
<dbReference type="OrthoDB" id="8688993at2"/>